<keyword evidence="9" id="KW-0479">Metal-binding</keyword>
<dbReference type="Gene3D" id="3.20.20.70">
    <property type="entry name" value="Aldolase class I"/>
    <property type="match status" value="1"/>
</dbReference>
<evidence type="ECO:0000256" key="7">
    <source>
        <dbReference type="ARBA" id="ARBA00022605"/>
    </source>
</evidence>
<evidence type="ECO:0000256" key="8">
    <source>
        <dbReference type="ARBA" id="ARBA00022679"/>
    </source>
</evidence>
<evidence type="ECO:0000259" key="15">
    <source>
        <dbReference type="PROSITE" id="PS50991"/>
    </source>
</evidence>
<evidence type="ECO:0000256" key="11">
    <source>
        <dbReference type="ARBA" id="ARBA00023304"/>
    </source>
</evidence>
<comment type="similarity">
    <text evidence="4">Belongs to the alpha-IPM synthase/homocitrate synthase family. LeuA type 1 subfamily.</text>
</comment>
<evidence type="ECO:0000313" key="16">
    <source>
        <dbReference type="EMBL" id="BBI01456.1"/>
    </source>
</evidence>
<evidence type="ECO:0000256" key="4">
    <source>
        <dbReference type="ARBA" id="ARBA00009396"/>
    </source>
</evidence>
<evidence type="ECO:0000256" key="9">
    <source>
        <dbReference type="ARBA" id="ARBA00022723"/>
    </source>
</evidence>
<accession>A0A455TAW4</accession>
<keyword evidence="7" id="KW-0028">Amino-acid biosynthesis</keyword>
<dbReference type="GO" id="GO:0003852">
    <property type="term" value="F:2-isopropylmalate synthase activity"/>
    <property type="evidence" value="ECO:0007669"/>
    <property type="project" value="UniProtKB-UniRule"/>
</dbReference>
<keyword evidence="8 14" id="KW-0808">Transferase</keyword>
<protein>
    <recommendedName>
        <fullName evidence="5 13">2-isopropylmalate synthase</fullName>
        <ecNumber evidence="5 13">2.3.3.13</ecNumber>
    </recommendedName>
</protein>
<comment type="pathway">
    <text evidence="3">Amino-acid biosynthesis; L-leucine biosynthesis; L-leucine from 3-methyl-2-oxobutanoate: step 1/4.</text>
</comment>
<dbReference type="PROSITE" id="PS00815">
    <property type="entry name" value="AIPM_HOMOCIT_SYNTH_1"/>
    <property type="match status" value="1"/>
</dbReference>
<evidence type="ECO:0000256" key="12">
    <source>
        <dbReference type="ARBA" id="ARBA00037629"/>
    </source>
</evidence>
<evidence type="ECO:0000256" key="6">
    <source>
        <dbReference type="ARBA" id="ARBA00022430"/>
    </source>
</evidence>
<evidence type="ECO:0000256" key="13">
    <source>
        <dbReference type="NCBIfam" id="TIGR00973"/>
    </source>
</evidence>
<dbReference type="NCBIfam" id="TIGR00973">
    <property type="entry name" value="leuA_bact"/>
    <property type="match status" value="1"/>
</dbReference>
<dbReference type="InterPro" id="IPR054691">
    <property type="entry name" value="LeuA/HCS_post-cat"/>
</dbReference>
<dbReference type="OrthoDB" id="9803573at2"/>
<dbReference type="CDD" id="cd07940">
    <property type="entry name" value="DRE_TIM_IPMS"/>
    <property type="match status" value="1"/>
</dbReference>
<dbReference type="InterPro" id="IPR002034">
    <property type="entry name" value="AIPM/Hcit_synth_CS"/>
</dbReference>
<dbReference type="InterPro" id="IPR000891">
    <property type="entry name" value="PYR_CT"/>
</dbReference>
<dbReference type="EMBL" id="AP019380">
    <property type="protein sequence ID" value="BBI01456.1"/>
    <property type="molecule type" value="Genomic_DNA"/>
</dbReference>
<dbReference type="PANTHER" id="PTHR10277:SF9">
    <property type="entry name" value="2-ISOPROPYLMALATE SYNTHASE 1, CHLOROPLASTIC-RELATED"/>
    <property type="match status" value="1"/>
</dbReference>
<evidence type="ECO:0000256" key="10">
    <source>
        <dbReference type="ARBA" id="ARBA00023211"/>
    </source>
</evidence>
<dbReference type="Gene3D" id="1.10.238.260">
    <property type="match status" value="1"/>
</dbReference>
<keyword evidence="17" id="KW-1185">Reference proteome</keyword>
<dbReference type="InterPro" id="IPR005671">
    <property type="entry name" value="LeuA_bact_synth"/>
</dbReference>
<feature type="domain" description="Pyruvate carboxyltransferase" evidence="15">
    <location>
        <begin position="5"/>
        <end position="267"/>
    </location>
</feature>
<evidence type="ECO:0000256" key="1">
    <source>
        <dbReference type="ARBA" id="ARBA00000064"/>
    </source>
</evidence>
<dbReference type="SUPFAM" id="SSF51569">
    <property type="entry name" value="Aldolase"/>
    <property type="match status" value="1"/>
</dbReference>
<gene>
    <name evidence="16" type="primary">leuA</name>
    <name evidence="16" type="ORF">BUCNMO_pL006</name>
</gene>
<dbReference type="GO" id="GO:0005829">
    <property type="term" value="C:cytosol"/>
    <property type="evidence" value="ECO:0007669"/>
    <property type="project" value="TreeGrafter"/>
</dbReference>
<sequence length="515" mass="58206">MNQQVIIFDTTLRDGEQSLQSSLNTSEKLKIALALEKMGIDIIEAGFPISSPEDFKSVQTISNNIKHARICSLARCVQKDIDIAVQAMQLAKNFRIHIFLGTSNLHVTSKLKKNFKDILEMAVYFVKYARNFTDDIEFSCEDAGRTSMSNLYQIVSKTIQAGASTINIPDTVGFTIPNQFSKIIQNLYENVTNIHQAIISVHCHNDLGMAVANSIAAIQSGARQVEGTINGIGERAGNAALEELAMIMKIKSKLLNVKNNINYKEIYNTSRIVSQICNVPIPFNKAIVGKNAFAHSSGIHQDGVLKNRENYEIFTPDLIGLKTVKLNLTSRSGRAVVKHYMGKMGYSNKDYDLNLLYINFLKLADQKGQLFDYDLEILAFVKDYNKLLKFYKLIFFNAQLKFDESIIITIKMNCGEKTCSQTISTTKGLFYAINKACMKITNYPIFLKKVKIVTNQQKTKILNQTYLTIKYLDKLFYGTSASTNFVKSYILAITKILNSIFQYRQVNKNKKIYKK</sequence>
<comment type="catalytic activity">
    <reaction evidence="1">
        <text>3-methyl-2-oxobutanoate + acetyl-CoA + H2O = (2S)-2-isopropylmalate + CoA + H(+)</text>
        <dbReference type="Rhea" id="RHEA:21524"/>
        <dbReference type="ChEBI" id="CHEBI:1178"/>
        <dbReference type="ChEBI" id="CHEBI:11851"/>
        <dbReference type="ChEBI" id="CHEBI:15377"/>
        <dbReference type="ChEBI" id="CHEBI:15378"/>
        <dbReference type="ChEBI" id="CHEBI:57287"/>
        <dbReference type="ChEBI" id="CHEBI:57288"/>
        <dbReference type="EC" id="2.3.3.13"/>
    </reaction>
</comment>
<evidence type="ECO:0000256" key="3">
    <source>
        <dbReference type="ARBA" id="ARBA00004689"/>
    </source>
</evidence>
<dbReference type="Proteomes" id="UP000317544">
    <property type="component" value="Plasmid pLeu"/>
</dbReference>
<dbReference type="Pfam" id="PF22617">
    <property type="entry name" value="HCS_D2"/>
    <property type="match status" value="1"/>
</dbReference>
<dbReference type="PROSITE" id="PS00816">
    <property type="entry name" value="AIPM_HOMOCIT_SYNTH_2"/>
    <property type="match status" value="1"/>
</dbReference>
<proteinExistence type="inferred from homology"/>
<dbReference type="GO" id="GO:0009098">
    <property type="term" value="P:L-leucine biosynthetic process"/>
    <property type="evidence" value="ECO:0007669"/>
    <property type="project" value="UniProtKB-UniRule"/>
</dbReference>
<comment type="function">
    <text evidence="12">Catalyzes the condensation of the acetyl group of acetyl-CoA with 3-methyl-2-oxobutanoate (2-ketoisovalerate) to form 3-carboxy-3-hydroxy-4-methylpentanoate (2-isopropylmalate).</text>
</comment>
<dbReference type="UniPathway" id="UPA00048">
    <property type="reaction ID" value="UER00070"/>
</dbReference>
<dbReference type="NCBIfam" id="NF002086">
    <property type="entry name" value="PRK00915.1-3"/>
    <property type="match status" value="1"/>
</dbReference>
<dbReference type="AlphaFoldDB" id="A0A455TAW4"/>
<dbReference type="Pfam" id="PF00682">
    <property type="entry name" value="HMGL-like"/>
    <property type="match status" value="1"/>
</dbReference>
<dbReference type="RefSeq" id="WP_158345302.1">
    <property type="nucleotide sequence ID" value="NZ_AP019380.1"/>
</dbReference>
<dbReference type="NCBIfam" id="NF002084">
    <property type="entry name" value="PRK00915.1-1"/>
    <property type="match status" value="1"/>
</dbReference>
<evidence type="ECO:0000313" key="17">
    <source>
        <dbReference type="Proteomes" id="UP000317544"/>
    </source>
</evidence>
<dbReference type="EC" id="2.3.3.13" evidence="5 13"/>
<evidence type="ECO:0000256" key="5">
    <source>
        <dbReference type="ARBA" id="ARBA00012973"/>
    </source>
</evidence>
<dbReference type="PROSITE" id="PS50991">
    <property type="entry name" value="PYR_CT"/>
    <property type="match status" value="1"/>
</dbReference>
<keyword evidence="10" id="KW-0464">Manganese</keyword>
<keyword evidence="6" id="KW-0432">Leucine biosynthesis</keyword>
<dbReference type="InterPro" id="IPR050073">
    <property type="entry name" value="2-IPM_HCS-like"/>
</dbReference>
<dbReference type="FunFam" id="3.20.20.70:FF:000010">
    <property type="entry name" value="2-isopropylmalate synthase"/>
    <property type="match status" value="1"/>
</dbReference>
<evidence type="ECO:0000256" key="2">
    <source>
        <dbReference type="ARBA" id="ARBA00004496"/>
    </source>
</evidence>
<name>A0A455TAW4_9GAMM</name>
<dbReference type="GO" id="GO:0046872">
    <property type="term" value="F:metal ion binding"/>
    <property type="evidence" value="ECO:0007669"/>
    <property type="project" value="UniProtKB-KW"/>
</dbReference>
<geneLocation type="plasmid" evidence="17">
    <name>pleu dna</name>
</geneLocation>
<reference evidence="16 17" key="1">
    <citation type="journal article" date="2019" name="Proc. Natl. Acad. Sci. U.S.A.">
        <title>Exaggeration and cooption of innate immunity for social defense.</title>
        <authorList>
            <person name="Kutsukake M."/>
            <person name="Moriyama M."/>
            <person name="Shigenobu S."/>
            <person name="Meng X.-Y."/>
            <person name="Nikoh N."/>
            <person name="Noda C."/>
            <person name="Kobayashi S."/>
            <person name="Fukatsu T."/>
        </authorList>
    </citation>
    <scope>NUCLEOTIDE SEQUENCE [LARGE SCALE GENOMIC DNA]</scope>
    <source>
        <strain evidence="16 17">Nmo</strain>
        <plasmid evidence="17">pleu dna</plasmid>
    </source>
</reference>
<keyword evidence="16" id="KW-0614">Plasmid</keyword>
<dbReference type="FunFam" id="1.10.238.260:FF:000001">
    <property type="entry name" value="2-isopropylmalate synthase"/>
    <property type="match status" value="1"/>
</dbReference>
<dbReference type="InterPro" id="IPR013785">
    <property type="entry name" value="Aldolase_TIM"/>
</dbReference>
<evidence type="ECO:0000256" key="14">
    <source>
        <dbReference type="RuleBase" id="RU003523"/>
    </source>
</evidence>
<keyword evidence="11" id="KW-0100">Branched-chain amino acid biosynthesis</keyword>
<dbReference type="PANTHER" id="PTHR10277">
    <property type="entry name" value="HOMOCITRATE SYNTHASE-RELATED"/>
    <property type="match status" value="1"/>
</dbReference>
<comment type="subcellular location">
    <subcellularLocation>
        <location evidence="2">Cytoplasm</location>
    </subcellularLocation>
</comment>
<organism evidence="16 17">
    <name type="scientific">Buchnera aphidicola</name>
    <name type="common">Nipponaphis monzeni</name>
    <dbReference type="NCBI Taxonomy" id="2495405"/>
    <lineage>
        <taxon>Bacteria</taxon>
        <taxon>Pseudomonadati</taxon>
        <taxon>Pseudomonadota</taxon>
        <taxon>Gammaproteobacteria</taxon>
        <taxon>Enterobacterales</taxon>
        <taxon>Erwiniaceae</taxon>
        <taxon>Buchnera</taxon>
    </lineage>
</organism>